<dbReference type="RefSeq" id="WP_390329600.1">
    <property type="nucleotide sequence ID" value="NZ_JBHRTP010000091.1"/>
</dbReference>
<dbReference type="EMBL" id="JBHRTP010000091">
    <property type="protein sequence ID" value="MFC3110891.1"/>
    <property type="molecule type" value="Genomic_DNA"/>
</dbReference>
<proteinExistence type="predicted"/>
<protein>
    <submittedName>
        <fullName evidence="1">Uncharacterized protein</fullName>
    </submittedName>
</protein>
<comment type="caution">
    <text evidence="1">The sequence shown here is derived from an EMBL/GenBank/DDBJ whole genome shotgun (WGS) entry which is preliminary data.</text>
</comment>
<evidence type="ECO:0000313" key="1">
    <source>
        <dbReference type="EMBL" id="MFC3110891.1"/>
    </source>
</evidence>
<evidence type="ECO:0000313" key="2">
    <source>
        <dbReference type="Proteomes" id="UP001595530"/>
    </source>
</evidence>
<keyword evidence="2" id="KW-1185">Reference proteome</keyword>
<dbReference type="Proteomes" id="UP001595530">
    <property type="component" value="Unassembled WGS sequence"/>
</dbReference>
<gene>
    <name evidence="1" type="ORF">ACFOFO_23545</name>
</gene>
<reference evidence="2" key="1">
    <citation type="journal article" date="2019" name="Int. J. Syst. Evol. Microbiol.">
        <title>The Global Catalogue of Microorganisms (GCM) 10K type strain sequencing project: providing services to taxonomists for standard genome sequencing and annotation.</title>
        <authorList>
            <consortium name="The Broad Institute Genomics Platform"/>
            <consortium name="The Broad Institute Genome Sequencing Center for Infectious Disease"/>
            <person name="Wu L."/>
            <person name="Ma J."/>
        </authorList>
    </citation>
    <scope>NUCLEOTIDE SEQUENCE [LARGE SCALE GENOMIC DNA]</scope>
    <source>
        <strain evidence="2">KCTC 42986</strain>
    </source>
</reference>
<name>A0ABV7F9Y1_9BURK</name>
<accession>A0ABV7F9Y1</accession>
<sequence>MSTRFVELTIVGDSSDTNAAARKGSIRVDQIATFVDVEAQYGQTGIHTTITLLV</sequence>
<organism evidence="1 2">
    <name type="scientific">Undibacterium arcticum</name>
    <dbReference type="NCBI Taxonomy" id="1762892"/>
    <lineage>
        <taxon>Bacteria</taxon>
        <taxon>Pseudomonadati</taxon>
        <taxon>Pseudomonadota</taxon>
        <taxon>Betaproteobacteria</taxon>
        <taxon>Burkholderiales</taxon>
        <taxon>Oxalobacteraceae</taxon>
        <taxon>Undibacterium</taxon>
    </lineage>
</organism>